<evidence type="ECO:0000259" key="7">
    <source>
        <dbReference type="Pfam" id="PF09335"/>
    </source>
</evidence>
<reference evidence="8 9" key="1">
    <citation type="submission" date="2014-12" db="EMBL/GenBank/DDBJ databases">
        <title>Draft genome sequences of 29 type strains of Enterococci.</title>
        <authorList>
            <person name="Zhong Z."/>
            <person name="Sun Z."/>
            <person name="Liu W."/>
            <person name="Zhang W."/>
            <person name="Zhang H."/>
        </authorList>
    </citation>
    <scope>NUCLEOTIDE SEQUENCE [LARGE SCALE GENOMIC DNA]</scope>
    <source>
        <strain evidence="8 9">DSM 17690</strain>
    </source>
</reference>
<dbReference type="PANTHER" id="PTHR12677:SF59">
    <property type="entry name" value="GOLGI APPARATUS MEMBRANE PROTEIN TVP38-RELATED"/>
    <property type="match status" value="1"/>
</dbReference>
<evidence type="ECO:0000256" key="2">
    <source>
        <dbReference type="ARBA" id="ARBA00022475"/>
    </source>
</evidence>
<keyword evidence="5 6" id="KW-0472">Membrane</keyword>
<accession>A0A1L8QRP6</accession>
<evidence type="ECO:0000313" key="8">
    <source>
        <dbReference type="EMBL" id="OJG10149.1"/>
    </source>
</evidence>
<protein>
    <recommendedName>
        <fullName evidence="6">TVP38/TMEM64 family membrane protein</fullName>
    </recommendedName>
</protein>
<proteinExistence type="inferred from homology"/>
<comment type="subcellular location">
    <subcellularLocation>
        <location evidence="1 6">Cell membrane</location>
        <topology evidence="1 6">Multi-pass membrane protein</topology>
    </subcellularLocation>
</comment>
<evidence type="ECO:0000256" key="5">
    <source>
        <dbReference type="ARBA" id="ARBA00023136"/>
    </source>
</evidence>
<feature type="domain" description="VTT" evidence="7">
    <location>
        <begin position="2"/>
        <end position="122"/>
    </location>
</feature>
<comment type="caution">
    <text evidence="6">Lacks conserved residue(s) required for the propagation of feature annotation.</text>
</comment>
<feature type="transmembrane region" description="Helical" evidence="6">
    <location>
        <begin position="72"/>
        <end position="92"/>
    </location>
</feature>
<keyword evidence="9" id="KW-1185">Reference proteome</keyword>
<feature type="transmembrane region" description="Helical" evidence="6">
    <location>
        <begin position="129"/>
        <end position="149"/>
    </location>
</feature>
<dbReference type="Pfam" id="PF09335">
    <property type="entry name" value="VTT_dom"/>
    <property type="match status" value="1"/>
</dbReference>
<feature type="transmembrane region" description="Helical" evidence="6">
    <location>
        <begin position="12"/>
        <end position="34"/>
    </location>
</feature>
<keyword evidence="3 6" id="KW-0812">Transmembrane</keyword>
<organism evidence="8 9">
    <name type="scientific">Enterococcus aquimarinus</name>
    <dbReference type="NCBI Taxonomy" id="328396"/>
    <lineage>
        <taxon>Bacteria</taxon>
        <taxon>Bacillati</taxon>
        <taxon>Bacillota</taxon>
        <taxon>Bacilli</taxon>
        <taxon>Lactobacillales</taxon>
        <taxon>Enterococcaceae</taxon>
        <taxon>Enterococcus</taxon>
    </lineage>
</organism>
<comment type="caution">
    <text evidence="8">The sequence shown here is derived from an EMBL/GenBank/DDBJ whole genome shotgun (WGS) entry which is preliminary data.</text>
</comment>
<name>A0A1L8QRP6_9ENTE</name>
<dbReference type="Proteomes" id="UP000182149">
    <property type="component" value="Unassembled WGS sequence"/>
</dbReference>
<dbReference type="AlphaFoldDB" id="A0A1L8QRP6"/>
<keyword evidence="4 6" id="KW-1133">Transmembrane helix</keyword>
<evidence type="ECO:0000313" key="9">
    <source>
        <dbReference type="Proteomes" id="UP000182149"/>
    </source>
</evidence>
<evidence type="ECO:0000256" key="3">
    <source>
        <dbReference type="ARBA" id="ARBA00022692"/>
    </source>
</evidence>
<dbReference type="PANTHER" id="PTHR12677">
    <property type="entry name" value="GOLGI APPARATUS MEMBRANE PROTEIN TVP38-RELATED"/>
    <property type="match status" value="1"/>
</dbReference>
<evidence type="ECO:0000256" key="4">
    <source>
        <dbReference type="ARBA" id="ARBA00022989"/>
    </source>
</evidence>
<sequence length="162" mass="18421">MVQILAGLTYGVLWGSIMSLVGFALGNTVIFLGVKQFRKTVELFFPTRLKESKKKHGWLDFAKIKTMKRPEIFVFFSYLVPGVPNGLLPYVFAQSKISLPKFIGSLTLASVPSTIMWTWLGDSVLKKNYTLIAIIVALFVLIFLISLIFKKQIQTQLKQWMQ</sequence>
<dbReference type="GO" id="GO:0005886">
    <property type="term" value="C:plasma membrane"/>
    <property type="evidence" value="ECO:0007669"/>
    <property type="project" value="UniProtKB-SubCell"/>
</dbReference>
<evidence type="ECO:0000256" key="6">
    <source>
        <dbReference type="RuleBase" id="RU366058"/>
    </source>
</evidence>
<dbReference type="InterPro" id="IPR015414">
    <property type="entry name" value="TMEM64"/>
</dbReference>
<dbReference type="STRING" id="328396.RU93_GL000399"/>
<dbReference type="RefSeq" id="WP_071875112.1">
    <property type="nucleotide sequence ID" value="NZ_JBHSHF010000006.1"/>
</dbReference>
<gene>
    <name evidence="8" type="ORF">RU93_GL000399</name>
</gene>
<comment type="similarity">
    <text evidence="6">Belongs to the TVP38/TMEM64 family.</text>
</comment>
<keyword evidence="2 6" id="KW-1003">Cell membrane</keyword>
<dbReference type="EMBL" id="JXKD01000010">
    <property type="protein sequence ID" value="OJG10149.1"/>
    <property type="molecule type" value="Genomic_DNA"/>
</dbReference>
<dbReference type="InterPro" id="IPR032816">
    <property type="entry name" value="VTT_dom"/>
</dbReference>
<evidence type="ECO:0000256" key="1">
    <source>
        <dbReference type="ARBA" id="ARBA00004651"/>
    </source>
</evidence>